<comment type="caution">
    <text evidence="3">The sequence shown here is derived from an EMBL/GenBank/DDBJ whole genome shotgun (WGS) entry which is preliminary data.</text>
</comment>
<evidence type="ECO:0000259" key="2">
    <source>
        <dbReference type="Pfam" id="PF24883"/>
    </source>
</evidence>
<keyword evidence="4" id="KW-1185">Reference proteome</keyword>
<protein>
    <submittedName>
        <fullName evidence="3">Ankyrin-3</fullName>
    </submittedName>
</protein>
<feature type="domain" description="Nephrocystin 3-like N-terminal" evidence="2">
    <location>
        <begin position="39"/>
        <end position="180"/>
    </location>
</feature>
<dbReference type="AlphaFoldDB" id="A0AAN6YMN3"/>
<organism evidence="3 4">
    <name type="scientific">Podospora fimiseda</name>
    <dbReference type="NCBI Taxonomy" id="252190"/>
    <lineage>
        <taxon>Eukaryota</taxon>
        <taxon>Fungi</taxon>
        <taxon>Dikarya</taxon>
        <taxon>Ascomycota</taxon>
        <taxon>Pezizomycotina</taxon>
        <taxon>Sordariomycetes</taxon>
        <taxon>Sordariomycetidae</taxon>
        <taxon>Sordariales</taxon>
        <taxon>Podosporaceae</taxon>
        <taxon>Podospora</taxon>
    </lineage>
</organism>
<sequence>MEDLGDFELVSHDDAVLTLEEMDEIREWLHPTDYKYHDFSDHGSLWVKGVPGAGKSVIAASIIQHLRTTEDFPVLFFFFRNIVAANFLPRALLQDWLAQLLPYSPKLQFTLRSCLDSSLAECSDNDLFDIFLDGISSVPRIYCVVDALDEMSTNNGPLLDNLNILAQHRPDSLKLLITSRPKQYLQSALRDSSIVRISLQQKLVDLDIKAYLHHSTQNRPRPAGYARNKADTSRCVEGTHFRRQIPMRSRRNS</sequence>
<dbReference type="InterPro" id="IPR056884">
    <property type="entry name" value="NPHP3-like_N"/>
</dbReference>
<dbReference type="PANTHER" id="PTHR10039:SF14">
    <property type="entry name" value="NACHT DOMAIN-CONTAINING PROTEIN"/>
    <property type="match status" value="1"/>
</dbReference>
<dbReference type="PANTHER" id="PTHR10039">
    <property type="entry name" value="AMELOGENIN"/>
    <property type="match status" value="1"/>
</dbReference>
<reference evidence="3" key="2">
    <citation type="submission" date="2023-05" db="EMBL/GenBank/DDBJ databases">
        <authorList>
            <consortium name="Lawrence Berkeley National Laboratory"/>
            <person name="Steindorff A."/>
            <person name="Hensen N."/>
            <person name="Bonometti L."/>
            <person name="Westerberg I."/>
            <person name="Brannstrom I.O."/>
            <person name="Guillou S."/>
            <person name="Cros-Aarteil S."/>
            <person name="Calhoun S."/>
            <person name="Haridas S."/>
            <person name="Kuo A."/>
            <person name="Mondo S."/>
            <person name="Pangilinan J."/>
            <person name="Riley R."/>
            <person name="Labutti K."/>
            <person name="Andreopoulos B."/>
            <person name="Lipzen A."/>
            <person name="Chen C."/>
            <person name="Yanf M."/>
            <person name="Daum C."/>
            <person name="Ng V."/>
            <person name="Clum A."/>
            <person name="Ohm R."/>
            <person name="Martin F."/>
            <person name="Silar P."/>
            <person name="Natvig D."/>
            <person name="Lalanne C."/>
            <person name="Gautier V."/>
            <person name="Ament-Velasquez S.L."/>
            <person name="Kruys A."/>
            <person name="Hutchinson M.I."/>
            <person name="Powell A.J."/>
            <person name="Barry K."/>
            <person name="Miller A.N."/>
            <person name="Grigoriev I.V."/>
            <person name="Debuchy R."/>
            <person name="Gladieux P."/>
            <person name="Thoren M.H."/>
            <person name="Johannesson H."/>
        </authorList>
    </citation>
    <scope>NUCLEOTIDE SEQUENCE</scope>
    <source>
        <strain evidence="3">CBS 990.96</strain>
    </source>
</reference>
<evidence type="ECO:0000256" key="1">
    <source>
        <dbReference type="ARBA" id="ARBA00022737"/>
    </source>
</evidence>
<proteinExistence type="predicted"/>
<evidence type="ECO:0000313" key="4">
    <source>
        <dbReference type="Proteomes" id="UP001301958"/>
    </source>
</evidence>
<name>A0AAN6YMN3_9PEZI</name>
<dbReference type="InterPro" id="IPR027417">
    <property type="entry name" value="P-loop_NTPase"/>
</dbReference>
<dbReference type="Gene3D" id="3.40.50.300">
    <property type="entry name" value="P-loop containing nucleotide triphosphate hydrolases"/>
    <property type="match status" value="1"/>
</dbReference>
<dbReference type="EMBL" id="MU865495">
    <property type="protein sequence ID" value="KAK4222048.1"/>
    <property type="molecule type" value="Genomic_DNA"/>
</dbReference>
<accession>A0AAN6YMN3</accession>
<gene>
    <name evidence="3" type="ORF">QBC38DRAFT_513236</name>
</gene>
<reference evidence="3" key="1">
    <citation type="journal article" date="2023" name="Mol. Phylogenet. Evol.">
        <title>Genome-scale phylogeny and comparative genomics of the fungal order Sordariales.</title>
        <authorList>
            <person name="Hensen N."/>
            <person name="Bonometti L."/>
            <person name="Westerberg I."/>
            <person name="Brannstrom I.O."/>
            <person name="Guillou S."/>
            <person name="Cros-Aarteil S."/>
            <person name="Calhoun S."/>
            <person name="Haridas S."/>
            <person name="Kuo A."/>
            <person name="Mondo S."/>
            <person name="Pangilinan J."/>
            <person name="Riley R."/>
            <person name="LaButti K."/>
            <person name="Andreopoulos B."/>
            <person name="Lipzen A."/>
            <person name="Chen C."/>
            <person name="Yan M."/>
            <person name="Daum C."/>
            <person name="Ng V."/>
            <person name="Clum A."/>
            <person name="Steindorff A."/>
            <person name="Ohm R.A."/>
            <person name="Martin F."/>
            <person name="Silar P."/>
            <person name="Natvig D.O."/>
            <person name="Lalanne C."/>
            <person name="Gautier V."/>
            <person name="Ament-Velasquez S.L."/>
            <person name="Kruys A."/>
            <person name="Hutchinson M.I."/>
            <person name="Powell A.J."/>
            <person name="Barry K."/>
            <person name="Miller A.N."/>
            <person name="Grigoriev I.V."/>
            <person name="Debuchy R."/>
            <person name="Gladieux P."/>
            <person name="Hiltunen Thoren M."/>
            <person name="Johannesson H."/>
        </authorList>
    </citation>
    <scope>NUCLEOTIDE SEQUENCE</scope>
    <source>
        <strain evidence="3">CBS 990.96</strain>
    </source>
</reference>
<keyword evidence="1" id="KW-0677">Repeat</keyword>
<evidence type="ECO:0000313" key="3">
    <source>
        <dbReference type="EMBL" id="KAK4222048.1"/>
    </source>
</evidence>
<dbReference type="SUPFAM" id="SSF52540">
    <property type="entry name" value="P-loop containing nucleoside triphosphate hydrolases"/>
    <property type="match status" value="1"/>
</dbReference>
<dbReference type="Pfam" id="PF24883">
    <property type="entry name" value="NPHP3_N"/>
    <property type="match status" value="1"/>
</dbReference>
<dbReference type="Proteomes" id="UP001301958">
    <property type="component" value="Unassembled WGS sequence"/>
</dbReference>